<dbReference type="InterPro" id="IPR027417">
    <property type="entry name" value="P-loop_NTPase"/>
</dbReference>
<dbReference type="GO" id="GO:0005524">
    <property type="term" value="F:ATP binding"/>
    <property type="evidence" value="ECO:0007669"/>
    <property type="project" value="UniProtKB-KW"/>
</dbReference>
<evidence type="ECO:0000256" key="2">
    <source>
        <dbReference type="ARBA" id="ARBA00022448"/>
    </source>
</evidence>
<feature type="domain" description="ABC transporter" evidence="5">
    <location>
        <begin position="4"/>
        <end position="227"/>
    </location>
</feature>
<dbReference type="InterPro" id="IPR017871">
    <property type="entry name" value="ABC_transporter-like_CS"/>
</dbReference>
<keyword evidence="2" id="KW-0813">Transport</keyword>
<dbReference type="Gene3D" id="3.40.50.300">
    <property type="entry name" value="P-loop containing nucleotide triphosphate hydrolases"/>
    <property type="match status" value="1"/>
</dbReference>
<dbReference type="SUPFAM" id="SSF52540">
    <property type="entry name" value="P-loop containing nucleoside triphosphate hydrolases"/>
    <property type="match status" value="1"/>
</dbReference>
<dbReference type="SMART" id="SM00382">
    <property type="entry name" value="AAA"/>
    <property type="match status" value="1"/>
</dbReference>
<dbReference type="PROSITE" id="PS50893">
    <property type="entry name" value="ABC_TRANSPORTER_2"/>
    <property type="match status" value="1"/>
</dbReference>
<dbReference type="InterPro" id="IPR003439">
    <property type="entry name" value="ABC_transporter-like_ATP-bd"/>
</dbReference>
<accession>A0ABP7S5Q0</accession>
<keyword evidence="3" id="KW-0547">Nucleotide-binding</keyword>
<keyword evidence="4 6" id="KW-0067">ATP-binding</keyword>
<comment type="similarity">
    <text evidence="1">Belongs to the ABC transporter superfamily.</text>
</comment>
<dbReference type="EMBL" id="BAABDJ010000015">
    <property type="protein sequence ID" value="GAA4007128.1"/>
    <property type="molecule type" value="Genomic_DNA"/>
</dbReference>
<dbReference type="Proteomes" id="UP001500567">
    <property type="component" value="Unassembled WGS sequence"/>
</dbReference>
<gene>
    <name evidence="6" type="ORF">GCM10022408_18770</name>
</gene>
<proteinExistence type="inferred from homology"/>
<dbReference type="PROSITE" id="PS00211">
    <property type="entry name" value="ABC_TRANSPORTER_1"/>
    <property type="match status" value="1"/>
</dbReference>
<evidence type="ECO:0000256" key="1">
    <source>
        <dbReference type="ARBA" id="ARBA00005417"/>
    </source>
</evidence>
<keyword evidence="7" id="KW-1185">Reference proteome</keyword>
<evidence type="ECO:0000256" key="4">
    <source>
        <dbReference type="ARBA" id="ARBA00022840"/>
    </source>
</evidence>
<dbReference type="PANTHER" id="PTHR43335">
    <property type="entry name" value="ABC TRANSPORTER, ATP-BINDING PROTEIN"/>
    <property type="match status" value="1"/>
</dbReference>
<evidence type="ECO:0000313" key="7">
    <source>
        <dbReference type="Proteomes" id="UP001500567"/>
    </source>
</evidence>
<sequence length="299" mass="31566">MALLELDNLSKSYGGTPALRGLTLRIEAGSVYGLLGPNGSGKTTTLGLALGVLQASGGTVRWFGQPLSSASKRRVGALLETPNFFPYLSARQNLLLAADVKRADHATVDTALELAGLSARQHDAFRGFSLGMKQRLALASTLLGNPEVLVLDEPTNGLDPQGIAEVRELIQRLAAEGKTIIIASHLLDEVEKVCTHVAVLQRGELRTAGAVRSILAATDRVAVRVAPDLPPVALAQALSQLPWVSDVKTEAAGTFSAVLAAGHSPADLNRALFAQGVILAGLELRHRTLEAQFLEIIKN</sequence>
<dbReference type="RefSeq" id="WP_345072579.1">
    <property type="nucleotide sequence ID" value="NZ_BAABDJ010000015.1"/>
</dbReference>
<evidence type="ECO:0000256" key="3">
    <source>
        <dbReference type="ARBA" id="ARBA00022741"/>
    </source>
</evidence>
<dbReference type="Pfam" id="PF00005">
    <property type="entry name" value="ABC_tran"/>
    <property type="match status" value="1"/>
</dbReference>
<evidence type="ECO:0000313" key="6">
    <source>
        <dbReference type="EMBL" id="GAA4007128.1"/>
    </source>
</evidence>
<reference evidence="7" key="1">
    <citation type="journal article" date="2019" name="Int. J. Syst. Evol. Microbiol.">
        <title>The Global Catalogue of Microorganisms (GCM) 10K type strain sequencing project: providing services to taxonomists for standard genome sequencing and annotation.</title>
        <authorList>
            <consortium name="The Broad Institute Genomics Platform"/>
            <consortium name="The Broad Institute Genome Sequencing Center for Infectious Disease"/>
            <person name="Wu L."/>
            <person name="Ma J."/>
        </authorList>
    </citation>
    <scope>NUCLEOTIDE SEQUENCE [LARGE SCALE GENOMIC DNA]</scope>
    <source>
        <strain evidence="7">JCM 17224</strain>
    </source>
</reference>
<evidence type="ECO:0000259" key="5">
    <source>
        <dbReference type="PROSITE" id="PS50893"/>
    </source>
</evidence>
<dbReference type="PANTHER" id="PTHR43335:SF2">
    <property type="entry name" value="ABC TRANSPORTER, ATP-BINDING PROTEIN"/>
    <property type="match status" value="1"/>
</dbReference>
<organism evidence="6 7">
    <name type="scientific">Hymenobacter fastidiosus</name>
    <dbReference type="NCBI Taxonomy" id="486264"/>
    <lineage>
        <taxon>Bacteria</taxon>
        <taxon>Pseudomonadati</taxon>
        <taxon>Bacteroidota</taxon>
        <taxon>Cytophagia</taxon>
        <taxon>Cytophagales</taxon>
        <taxon>Hymenobacteraceae</taxon>
        <taxon>Hymenobacter</taxon>
    </lineage>
</organism>
<dbReference type="InterPro" id="IPR003593">
    <property type="entry name" value="AAA+_ATPase"/>
</dbReference>
<name>A0ABP7S5Q0_9BACT</name>
<protein>
    <submittedName>
        <fullName evidence="6">ABC transporter ATP-binding protein</fullName>
    </submittedName>
</protein>
<comment type="caution">
    <text evidence="6">The sequence shown here is derived from an EMBL/GenBank/DDBJ whole genome shotgun (WGS) entry which is preliminary data.</text>
</comment>